<name>A0AA40G5Q0_9HYME</name>
<dbReference type="Proteomes" id="UP001177670">
    <property type="component" value="Unassembled WGS sequence"/>
</dbReference>
<reference evidence="1" key="1">
    <citation type="submission" date="2021-10" db="EMBL/GenBank/DDBJ databases">
        <title>Melipona bicolor Genome sequencing and assembly.</title>
        <authorList>
            <person name="Araujo N.S."/>
            <person name="Arias M.C."/>
        </authorList>
    </citation>
    <scope>NUCLEOTIDE SEQUENCE</scope>
    <source>
        <strain evidence="1">USP_2M_L1-L4_2017</strain>
        <tissue evidence="1">Whole body</tissue>
    </source>
</reference>
<evidence type="ECO:0000313" key="2">
    <source>
        <dbReference type="Proteomes" id="UP001177670"/>
    </source>
</evidence>
<protein>
    <submittedName>
        <fullName evidence="1">Uncharacterized protein</fullName>
    </submittedName>
</protein>
<keyword evidence="2" id="KW-1185">Reference proteome</keyword>
<sequence length="81" mass="9419">MAIPFVMPSDDDAGEQGQRLEQLMLDLYAALQQVLRSRAAQHASRNQRDEQSTTVLYVVMRLVTCYDHVFLNFSIWPRRYG</sequence>
<evidence type="ECO:0000313" key="1">
    <source>
        <dbReference type="EMBL" id="KAK1131560.1"/>
    </source>
</evidence>
<accession>A0AA40G5Q0</accession>
<dbReference type="AlphaFoldDB" id="A0AA40G5Q0"/>
<comment type="caution">
    <text evidence="1">The sequence shown here is derived from an EMBL/GenBank/DDBJ whole genome shotgun (WGS) entry which is preliminary data.</text>
</comment>
<dbReference type="EMBL" id="JAHYIQ010000006">
    <property type="protein sequence ID" value="KAK1131560.1"/>
    <property type="molecule type" value="Genomic_DNA"/>
</dbReference>
<proteinExistence type="predicted"/>
<organism evidence="1 2">
    <name type="scientific">Melipona bicolor</name>
    <dbReference type="NCBI Taxonomy" id="60889"/>
    <lineage>
        <taxon>Eukaryota</taxon>
        <taxon>Metazoa</taxon>
        <taxon>Ecdysozoa</taxon>
        <taxon>Arthropoda</taxon>
        <taxon>Hexapoda</taxon>
        <taxon>Insecta</taxon>
        <taxon>Pterygota</taxon>
        <taxon>Neoptera</taxon>
        <taxon>Endopterygota</taxon>
        <taxon>Hymenoptera</taxon>
        <taxon>Apocrita</taxon>
        <taxon>Aculeata</taxon>
        <taxon>Apoidea</taxon>
        <taxon>Anthophila</taxon>
        <taxon>Apidae</taxon>
        <taxon>Melipona</taxon>
    </lineage>
</organism>
<gene>
    <name evidence="1" type="ORF">K0M31_017846</name>
</gene>